<sequence>MDKKVRDLAERLLSRGYDDLPEREQRVLRRIAARAAISRNINVAFHERLTFGQRIADRVAAFGGSWRFIFLFAVVILGWVALNAWILAVPTDPYPFVFLNLILSMLAAIQAPVIMMSQNRQAAKDRVAAGHDYEVNLKAELEIMSLHEKLDALRQRELVEHFARIEARIATLAERRP</sequence>
<feature type="transmembrane region" description="Helical" evidence="1">
    <location>
        <begin position="68"/>
        <end position="88"/>
    </location>
</feature>
<gene>
    <name evidence="2" type="ORF">OE647_10745</name>
</gene>
<name>A0ABT2Z290_9RHOB</name>
<evidence type="ECO:0000256" key="1">
    <source>
        <dbReference type="SAM" id="Phobius"/>
    </source>
</evidence>
<keyword evidence="1" id="KW-1133">Transmembrane helix</keyword>
<organism evidence="2 3">
    <name type="scientific">Albidovulum sediminicola</name>
    <dbReference type="NCBI Taxonomy" id="2984331"/>
    <lineage>
        <taxon>Bacteria</taxon>
        <taxon>Pseudomonadati</taxon>
        <taxon>Pseudomonadota</taxon>
        <taxon>Alphaproteobacteria</taxon>
        <taxon>Rhodobacterales</taxon>
        <taxon>Paracoccaceae</taxon>
        <taxon>Albidovulum</taxon>
    </lineage>
</organism>
<protein>
    <submittedName>
        <fullName evidence="2">DUF1003 domain-containing protein</fullName>
    </submittedName>
</protein>
<dbReference type="PANTHER" id="PTHR41386:SF1">
    <property type="entry name" value="MEMBRANE PROTEIN"/>
    <property type="match status" value="1"/>
</dbReference>
<evidence type="ECO:0000313" key="3">
    <source>
        <dbReference type="Proteomes" id="UP001652503"/>
    </source>
</evidence>
<dbReference type="Pfam" id="PF06210">
    <property type="entry name" value="DUF1003"/>
    <property type="match status" value="1"/>
</dbReference>
<dbReference type="EMBL" id="JAOWLA010000009">
    <property type="protein sequence ID" value="MCV2865203.1"/>
    <property type="molecule type" value="Genomic_DNA"/>
</dbReference>
<reference evidence="2 3" key="1">
    <citation type="submission" date="2022-10" db="EMBL/GenBank/DDBJ databases">
        <title>Defluviimonas sp. nov., isolated from ocean surface water.</title>
        <authorList>
            <person name="He W."/>
            <person name="Wang L."/>
            <person name="Zhang D.-F."/>
        </authorList>
    </citation>
    <scope>NUCLEOTIDE SEQUENCE [LARGE SCALE GENOMIC DNA]</scope>
    <source>
        <strain evidence="2 3">WL0075</strain>
    </source>
</reference>
<keyword evidence="1" id="KW-0812">Transmembrane</keyword>
<comment type="caution">
    <text evidence="2">The sequence shown here is derived from an EMBL/GenBank/DDBJ whole genome shotgun (WGS) entry which is preliminary data.</text>
</comment>
<feature type="transmembrane region" description="Helical" evidence="1">
    <location>
        <begin position="94"/>
        <end position="116"/>
    </location>
</feature>
<proteinExistence type="predicted"/>
<keyword evidence="1" id="KW-0472">Membrane</keyword>
<dbReference type="PANTHER" id="PTHR41386">
    <property type="entry name" value="INTEGRAL MEMBRANE PROTEIN-RELATED"/>
    <property type="match status" value="1"/>
</dbReference>
<accession>A0ABT2Z290</accession>
<evidence type="ECO:0000313" key="2">
    <source>
        <dbReference type="EMBL" id="MCV2865203.1"/>
    </source>
</evidence>
<dbReference type="InterPro" id="IPR010406">
    <property type="entry name" value="DUF1003"/>
</dbReference>
<dbReference type="RefSeq" id="WP_263721723.1">
    <property type="nucleotide sequence ID" value="NZ_JAOWLA010000009.1"/>
</dbReference>
<dbReference type="Proteomes" id="UP001652503">
    <property type="component" value="Unassembled WGS sequence"/>
</dbReference>
<keyword evidence="3" id="KW-1185">Reference proteome</keyword>